<gene>
    <name evidence="1" type="ORF">SAMN05421823_110266</name>
</gene>
<evidence type="ECO:0000313" key="1">
    <source>
        <dbReference type="EMBL" id="SDM13445.1"/>
    </source>
</evidence>
<evidence type="ECO:0000313" key="2">
    <source>
        <dbReference type="Proteomes" id="UP000198510"/>
    </source>
</evidence>
<keyword evidence="2" id="KW-1185">Reference proteome</keyword>
<dbReference type="AlphaFoldDB" id="A0A1G9QT26"/>
<dbReference type="Proteomes" id="UP000198510">
    <property type="component" value="Unassembled WGS sequence"/>
</dbReference>
<sequence>MTFYAQIDPIGDKPDLSDCIIIHNFVCFDCFNVKAIPSQTLA</sequence>
<organism evidence="1 2">
    <name type="scientific">Catalinimonas alkaloidigena</name>
    <dbReference type="NCBI Taxonomy" id="1075417"/>
    <lineage>
        <taxon>Bacteria</taxon>
        <taxon>Pseudomonadati</taxon>
        <taxon>Bacteroidota</taxon>
        <taxon>Cytophagia</taxon>
        <taxon>Cytophagales</taxon>
        <taxon>Catalimonadaceae</taxon>
        <taxon>Catalinimonas</taxon>
    </lineage>
</organism>
<proteinExistence type="predicted"/>
<reference evidence="1 2" key="1">
    <citation type="submission" date="2016-10" db="EMBL/GenBank/DDBJ databases">
        <authorList>
            <person name="de Groot N.N."/>
        </authorList>
    </citation>
    <scope>NUCLEOTIDE SEQUENCE [LARGE SCALE GENOMIC DNA]</scope>
    <source>
        <strain evidence="1 2">DSM 25186</strain>
    </source>
</reference>
<name>A0A1G9QT26_9BACT</name>
<dbReference type="EMBL" id="FNFO01000010">
    <property type="protein sequence ID" value="SDM13445.1"/>
    <property type="molecule type" value="Genomic_DNA"/>
</dbReference>
<protein>
    <submittedName>
        <fullName evidence="1">Uncharacterized protein</fullName>
    </submittedName>
</protein>
<accession>A0A1G9QT26</accession>